<protein>
    <submittedName>
        <fullName evidence="5">Glycosyl transferase family 1</fullName>
    </submittedName>
</protein>
<feature type="domain" description="Glycosyltransferase subfamily 4-like N-terminal" evidence="4">
    <location>
        <begin position="17"/>
        <end position="164"/>
    </location>
</feature>
<accession>A0A6N4WCT8</accession>
<feature type="domain" description="Glycosyl transferase family 1" evidence="3">
    <location>
        <begin position="180"/>
        <end position="322"/>
    </location>
</feature>
<sequence>MPPVHINGKWLGQPFTGVQRYSEELARHVVADRGIDFVLHVPKGARVPDWALAPNVTVRRAPLAGLAFEQLYLPVATAGRVLLSFGGMAPLAKRRQIVTFHDANPFRFPQTYRRTFVAFYLVAYLLLVRTARRVLTVSEFSKSELAQVLRVKPSRFLVVGCAADSLTQVSARQPDLPWHPQTYLLVGTLARHKNVPQPTAALAGSGRHVVVVGAGGDAHVYSSAGADLSDNVVVAQRLTDGELRWLYENAAALVFPSFYEGFGLPVLEAQALGCPVIASNRASIPEVGGDGALYFDPENVTELLQHAHTLESDSSAADKLVDLGRRNASRYTWTTSANRVLAAIRSMVV</sequence>
<dbReference type="KEGG" id="many:MANY_51830"/>
<dbReference type="CDD" id="cd03809">
    <property type="entry name" value="GT4_MtfB-like"/>
    <property type="match status" value="1"/>
</dbReference>
<evidence type="ECO:0000313" key="6">
    <source>
        <dbReference type="Proteomes" id="UP000467249"/>
    </source>
</evidence>
<dbReference type="EMBL" id="AP022620">
    <property type="protein sequence ID" value="BBZ79846.1"/>
    <property type="molecule type" value="Genomic_DNA"/>
</dbReference>
<proteinExistence type="predicted"/>
<dbReference type="AlphaFoldDB" id="A0A6N4WCT8"/>
<dbReference type="RefSeq" id="WP_163807170.1">
    <property type="nucleotide sequence ID" value="NZ_AP022620.1"/>
</dbReference>
<organism evidence="5 6">
    <name type="scientific">Mycolicibacterium anyangense</name>
    <dbReference type="NCBI Taxonomy" id="1431246"/>
    <lineage>
        <taxon>Bacteria</taxon>
        <taxon>Bacillati</taxon>
        <taxon>Actinomycetota</taxon>
        <taxon>Actinomycetes</taxon>
        <taxon>Mycobacteriales</taxon>
        <taxon>Mycobacteriaceae</taxon>
        <taxon>Mycolicibacterium</taxon>
    </lineage>
</organism>
<dbReference type="GO" id="GO:0009103">
    <property type="term" value="P:lipopolysaccharide biosynthetic process"/>
    <property type="evidence" value="ECO:0007669"/>
    <property type="project" value="TreeGrafter"/>
</dbReference>
<dbReference type="PANTHER" id="PTHR46401:SF2">
    <property type="entry name" value="GLYCOSYLTRANSFERASE WBBK-RELATED"/>
    <property type="match status" value="1"/>
</dbReference>
<dbReference type="InterPro" id="IPR001296">
    <property type="entry name" value="Glyco_trans_1"/>
</dbReference>
<evidence type="ECO:0000256" key="1">
    <source>
        <dbReference type="ARBA" id="ARBA00022676"/>
    </source>
</evidence>
<keyword evidence="6" id="KW-1185">Reference proteome</keyword>
<evidence type="ECO:0000256" key="2">
    <source>
        <dbReference type="ARBA" id="ARBA00022679"/>
    </source>
</evidence>
<keyword evidence="2 5" id="KW-0808">Transferase</keyword>
<dbReference type="PANTHER" id="PTHR46401">
    <property type="entry name" value="GLYCOSYLTRANSFERASE WBBK-RELATED"/>
    <property type="match status" value="1"/>
</dbReference>
<dbReference type="GO" id="GO:0016757">
    <property type="term" value="F:glycosyltransferase activity"/>
    <property type="evidence" value="ECO:0007669"/>
    <property type="project" value="UniProtKB-KW"/>
</dbReference>
<gene>
    <name evidence="5" type="ORF">MANY_51830</name>
</gene>
<evidence type="ECO:0000259" key="4">
    <source>
        <dbReference type="Pfam" id="PF13439"/>
    </source>
</evidence>
<keyword evidence="1" id="KW-0328">Glycosyltransferase</keyword>
<dbReference type="Proteomes" id="UP000467249">
    <property type="component" value="Chromosome"/>
</dbReference>
<reference evidence="5 6" key="1">
    <citation type="journal article" date="2019" name="Emerg. Microbes Infect.">
        <title>Comprehensive subspecies identification of 175 nontuberculous mycobacteria species based on 7547 genomic profiles.</title>
        <authorList>
            <person name="Matsumoto Y."/>
            <person name="Kinjo T."/>
            <person name="Motooka D."/>
            <person name="Nabeya D."/>
            <person name="Jung N."/>
            <person name="Uechi K."/>
            <person name="Horii T."/>
            <person name="Iida T."/>
            <person name="Fujita J."/>
            <person name="Nakamura S."/>
        </authorList>
    </citation>
    <scope>NUCLEOTIDE SEQUENCE [LARGE SCALE GENOMIC DNA]</scope>
    <source>
        <strain evidence="5 6">JCM 30275</strain>
    </source>
</reference>
<dbReference type="Pfam" id="PF00534">
    <property type="entry name" value="Glycos_transf_1"/>
    <property type="match status" value="1"/>
</dbReference>
<evidence type="ECO:0000313" key="5">
    <source>
        <dbReference type="EMBL" id="BBZ79846.1"/>
    </source>
</evidence>
<dbReference type="Pfam" id="PF13439">
    <property type="entry name" value="Glyco_transf_4"/>
    <property type="match status" value="1"/>
</dbReference>
<name>A0A6N4WCT8_9MYCO</name>
<evidence type="ECO:0000259" key="3">
    <source>
        <dbReference type="Pfam" id="PF00534"/>
    </source>
</evidence>
<dbReference type="SUPFAM" id="SSF53756">
    <property type="entry name" value="UDP-Glycosyltransferase/glycogen phosphorylase"/>
    <property type="match status" value="1"/>
</dbReference>
<dbReference type="Gene3D" id="3.40.50.2000">
    <property type="entry name" value="Glycogen Phosphorylase B"/>
    <property type="match status" value="2"/>
</dbReference>
<dbReference type="InterPro" id="IPR028098">
    <property type="entry name" value="Glyco_trans_4-like_N"/>
</dbReference>